<organism evidence="1 2">
    <name type="scientific">Hibiscus sabdariffa</name>
    <name type="common">roselle</name>
    <dbReference type="NCBI Taxonomy" id="183260"/>
    <lineage>
        <taxon>Eukaryota</taxon>
        <taxon>Viridiplantae</taxon>
        <taxon>Streptophyta</taxon>
        <taxon>Embryophyta</taxon>
        <taxon>Tracheophyta</taxon>
        <taxon>Spermatophyta</taxon>
        <taxon>Magnoliopsida</taxon>
        <taxon>eudicotyledons</taxon>
        <taxon>Gunneridae</taxon>
        <taxon>Pentapetalae</taxon>
        <taxon>rosids</taxon>
        <taxon>malvids</taxon>
        <taxon>Malvales</taxon>
        <taxon>Malvaceae</taxon>
        <taxon>Malvoideae</taxon>
        <taxon>Hibiscus</taxon>
    </lineage>
</organism>
<keyword evidence="2" id="KW-1185">Reference proteome</keyword>
<proteinExistence type="inferred from homology"/>
<dbReference type="CDD" id="cd07029">
    <property type="entry name" value="RNAP_I_III_AC19"/>
    <property type="match status" value="1"/>
</dbReference>
<comment type="caution">
    <text evidence="1">The sequence shown here is derived from an EMBL/GenBank/DDBJ whole genome shotgun (WGS) entry which is preliminary data.</text>
</comment>
<sequence>MEHGSFTDNSAATFSLTDEDHTLANSVRFTLNQDPRVTFCGYSIPHPSQARVNIRVQTTGDPAREVLKDACQDLMLMCRHVRSTFDKAVEDFRGSNAVKAMKIDSKDSSDSEESE</sequence>
<dbReference type="SUPFAM" id="SSF55257">
    <property type="entry name" value="RBP11-like subunits of RNA polymerase"/>
    <property type="match status" value="1"/>
</dbReference>
<dbReference type="EMBL" id="JBBPBN010000336">
    <property type="protein sequence ID" value="KAK8488840.1"/>
    <property type="molecule type" value="Genomic_DNA"/>
</dbReference>
<dbReference type="PROSITE" id="PS01154">
    <property type="entry name" value="RNA_POL_L_13KD"/>
    <property type="match status" value="1"/>
</dbReference>
<dbReference type="InterPro" id="IPR033898">
    <property type="entry name" value="RNAP_AC19"/>
</dbReference>
<accession>A0ABR2A6Z6</accession>
<dbReference type="InterPro" id="IPR008193">
    <property type="entry name" value="RNA_pol_Rpb11_13-16kDa_CS"/>
</dbReference>
<gene>
    <name evidence="1" type="ORF">V6N11_025354</name>
</gene>
<dbReference type="HAMAP" id="MF_00261">
    <property type="entry name" value="RNApol_arch_Rpo11"/>
    <property type="match status" value="1"/>
</dbReference>
<dbReference type="Proteomes" id="UP001396334">
    <property type="component" value="Unassembled WGS sequence"/>
</dbReference>
<dbReference type="InterPro" id="IPR036603">
    <property type="entry name" value="RBP11-like"/>
</dbReference>
<dbReference type="PANTHER" id="PTHR13946">
    <property type="entry name" value="DNA-DIRECTED RNA POLYMERASE I,II,III"/>
    <property type="match status" value="1"/>
</dbReference>
<evidence type="ECO:0000313" key="2">
    <source>
        <dbReference type="Proteomes" id="UP001396334"/>
    </source>
</evidence>
<dbReference type="InterPro" id="IPR022905">
    <property type="entry name" value="Rpo11-like"/>
</dbReference>
<dbReference type="Gene3D" id="3.30.1360.10">
    <property type="entry name" value="RNA polymerase, RBP11-like subunit"/>
    <property type="match status" value="1"/>
</dbReference>
<reference evidence="1 2" key="1">
    <citation type="journal article" date="2024" name="G3 (Bethesda)">
        <title>Genome assembly of Hibiscus sabdariffa L. provides insights into metabolisms of medicinal natural products.</title>
        <authorList>
            <person name="Kim T."/>
        </authorList>
    </citation>
    <scope>NUCLEOTIDE SEQUENCE [LARGE SCALE GENOMIC DNA]</scope>
    <source>
        <strain evidence="1">TK-2024</strain>
        <tissue evidence="1">Old leaves</tissue>
    </source>
</reference>
<protein>
    <submittedName>
        <fullName evidence="1">Uncharacterized protein</fullName>
    </submittedName>
</protein>
<evidence type="ECO:0000313" key="1">
    <source>
        <dbReference type="EMBL" id="KAK8488840.1"/>
    </source>
</evidence>
<name>A0ABR2A6Z6_9ROSI</name>
<dbReference type="Pfam" id="PF13656">
    <property type="entry name" value="RNA_pol_L_2"/>
    <property type="match status" value="1"/>
</dbReference>
<dbReference type="InterPro" id="IPR009025">
    <property type="entry name" value="RBP11-like_dimer"/>
</dbReference>
<dbReference type="PANTHER" id="PTHR13946:SF28">
    <property type="entry name" value="DNA-DIRECTED RNA POLYMERASES I AND III SUBUNIT RPAC2"/>
    <property type="match status" value="1"/>
</dbReference>